<dbReference type="Gene3D" id="3.40.50.1000">
    <property type="entry name" value="HAD superfamily/HAD-like"/>
    <property type="match status" value="1"/>
</dbReference>
<reference evidence="1" key="1">
    <citation type="journal article" date="2014" name="Front. Microbiol.">
        <title>High frequency of phylogenetically diverse reductive dehalogenase-homologous genes in deep subseafloor sedimentary metagenomes.</title>
        <authorList>
            <person name="Kawai M."/>
            <person name="Futagami T."/>
            <person name="Toyoda A."/>
            <person name="Takaki Y."/>
            <person name="Nishi S."/>
            <person name="Hori S."/>
            <person name="Arai W."/>
            <person name="Tsubouchi T."/>
            <person name="Morono Y."/>
            <person name="Uchiyama I."/>
            <person name="Ito T."/>
            <person name="Fujiyama A."/>
            <person name="Inagaki F."/>
            <person name="Takami H."/>
        </authorList>
    </citation>
    <scope>NUCLEOTIDE SEQUENCE</scope>
    <source>
        <strain evidence="1">Expedition CK06-06</strain>
    </source>
</reference>
<gene>
    <name evidence="1" type="ORF">S01H4_21050</name>
</gene>
<comment type="caution">
    <text evidence="1">The sequence shown here is derived from an EMBL/GenBank/DDBJ whole genome shotgun (WGS) entry which is preliminary data.</text>
</comment>
<accession>X1AA02</accession>
<sequence>MIKRPRTIICDIDGIIFKYFGDISRVHLSKPVVLEGVRDKFKEWDIEGCHIILMTGRRESVRKETEKQLSEAGIFYDELIMGVGGGVRVLINDKKPDVEDNTAIAICIERNKGMKNI</sequence>
<proteinExistence type="predicted"/>
<dbReference type="InterPro" id="IPR023214">
    <property type="entry name" value="HAD_sf"/>
</dbReference>
<dbReference type="InterPro" id="IPR036412">
    <property type="entry name" value="HAD-like_sf"/>
</dbReference>
<evidence type="ECO:0000313" key="1">
    <source>
        <dbReference type="EMBL" id="GAG69503.1"/>
    </source>
</evidence>
<name>X1AA02_9ZZZZ</name>
<dbReference type="AlphaFoldDB" id="X1AA02"/>
<evidence type="ECO:0008006" key="2">
    <source>
        <dbReference type="Google" id="ProtNLM"/>
    </source>
</evidence>
<protein>
    <recommendedName>
        <fullName evidence="2">FCP1 homology domain-containing protein</fullName>
    </recommendedName>
</protein>
<dbReference type="SUPFAM" id="SSF56784">
    <property type="entry name" value="HAD-like"/>
    <property type="match status" value="1"/>
</dbReference>
<dbReference type="EMBL" id="BART01009505">
    <property type="protein sequence ID" value="GAG69503.1"/>
    <property type="molecule type" value="Genomic_DNA"/>
</dbReference>
<organism evidence="1">
    <name type="scientific">marine sediment metagenome</name>
    <dbReference type="NCBI Taxonomy" id="412755"/>
    <lineage>
        <taxon>unclassified sequences</taxon>
        <taxon>metagenomes</taxon>
        <taxon>ecological metagenomes</taxon>
    </lineage>
</organism>